<dbReference type="EMBL" id="BAEG01000091">
    <property type="protein sequence ID" value="GAB15713.1"/>
    <property type="molecule type" value="Genomic_DNA"/>
</dbReference>
<evidence type="ECO:0000313" key="3">
    <source>
        <dbReference type="Proteomes" id="UP000003828"/>
    </source>
</evidence>
<feature type="domain" description="Bacterial bifunctional deaminase-reductase C-terminal" evidence="1">
    <location>
        <begin position="15"/>
        <end position="113"/>
    </location>
</feature>
<accession>H0QSB2</accession>
<dbReference type="InterPro" id="IPR050765">
    <property type="entry name" value="Riboflavin_Biosynth_HTPR"/>
</dbReference>
<protein>
    <recommendedName>
        <fullName evidence="1">Bacterial bifunctional deaminase-reductase C-terminal domain-containing protein</fullName>
    </recommendedName>
</protein>
<evidence type="ECO:0000259" key="1">
    <source>
        <dbReference type="Pfam" id="PF01872"/>
    </source>
</evidence>
<dbReference type="STRING" id="1077972.ARGLB_091_00530"/>
<proteinExistence type="predicted"/>
<dbReference type="InterPro" id="IPR002734">
    <property type="entry name" value="RibDG_C"/>
</dbReference>
<dbReference type="InterPro" id="IPR024072">
    <property type="entry name" value="DHFR-like_dom_sf"/>
</dbReference>
<dbReference type="Proteomes" id="UP000003828">
    <property type="component" value="Unassembled WGS sequence"/>
</dbReference>
<comment type="caution">
    <text evidence="2">The sequence shown here is derived from an EMBL/GenBank/DDBJ whole genome shotgun (WGS) entry which is preliminary data.</text>
</comment>
<dbReference type="GO" id="GO:0008703">
    <property type="term" value="F:5-amino-6-(5-phosphoribosylamino)uracil reductase activity"/>
    <property type="evidence" value="ECO:0007669"/>
    <property type="project" value="InterPro"/>
</dbReference>
<organism evidence="2 3">
    <name type="scientific">Arthrobacter globiformis (strain ATCC 8010 / DSM 20124 / JCM 1332 / NBRC 12137 / NCIMB 8907 / NRRL B-2979 / 168)</name>
    <dbReference type="NCBI Taxonomy" id="1077972"/>
    <lineage>
        <taxon>Bacteria</taxon>
        <taxon>Bacillati</taxon>
        <taxon>Actinomycetota</taxon>
        <taxon>Actinomycetes</taxon>
        <taxon>Micrococcales</taxon>
        <taxon>Micrococcaceae</taxon>
        <taxon>Arthrobacter</taxon>
    </lineage>
</organism>
<dbReference type="eggNOG" id="COG0262">
    <property type="taxonomic scope" value="Bacteria"/>
</dbReference>
<dbReference type="Pfam" id="PF01872">
    <property type="entry name" value="RibD_C"/>
    <property type="match status" value="1"/>
</dbReference>
<dbReference type="Gene3D" id="3.40.430.10">
    <property type="entry name" value="Dihydrofolate Reductase, subunit A"/>
    <property type="match status" value="1"/>
</dbReference>
<evidence type="ECO:0000313" key="2">
    <source>
        <dbReference type="EMBL" id="GAB15713.1"/>
    </source>
</evidence>
<dbReference type="PANTHER" id="PTHR38011:SF11">
    <property type="entry name" value="2,5-DIAMINO-6-RIBOSYLAMINO-4(3H)-PYRIMIDINONE 5'-PHOSPHATE REDUCTASE"/>
    <property type="match status" value="1"/>
</dbReference>
<keyword evidence="3" id="KW-1185">Reference proteome</keyword>
<gene>
    <name evidence="2" type="ORF">ARGLB_091_00530</name>
</gene>
<sequence>MEHEPGNWPYPGTPCWIFTHHEFSAPPGADITFVRGEVTEFIDDLRRDAGGKNIWMVGGGELAAQFADAGLLDELIVSVIPVVLGGGKRLLPLVQGPTAPLELQEARPQGRGIVELRYRWPARQP</sequence>
<dbReference type="GO" id="GO:0009231">
    <property type="term" value="P:riboflavin biosynthetic process"/>
    <property type="evidence" value="ECO:0007669"/>
    <property type="project" value="InterPro"/>
</dbReference>
<dbReference type="AlphaFoldDB" id="H0QSB2"/>
<dbReference type="SUPFAM" id="SSF53597">
    <property type="entry name" value="Dihydrofolate reductase-like"/>
    <property type="match status" value="1"/>
</dbReference>
<reference evidence="2 3" key="1">
    <citation type="submission" date="2011-12" db="EMBL/GenBank/DDBJ databases">
        <title>Whole genome shotgun sequence of Arthrobacter globiformis NBRC 12137.</title>
        <authorList>
            <person name="Miyazawa S."/>
            <person name="Hosoyama A."/>
            <person name="Tsuchikane K."/>
            <person name="Katsumata H."/>
            <person name="Yamazaki S."/>
            <person name="Fujita N."/>
        </authorList>
    </citation>
    <scope>NUCLEOTIDE SEQUENCE [LARGE SCALE GENOMIC DNA]</scope>
    <source>
        <strain evidence="2 3">NBRC 12137</strain>
    </source>
</reference>
<dbReference type="PANTHER" id="PTHR38011">
    <property type="entry name" value="DIHYDROFOLATE REDUCTASE FAMILY PROTEIN (AFU_ORTHOLOGUE AFUA_8G06820)"/>
    <property type="match status" value="1"/>
</dbReference>
<name>H0QSB2_ARTG1</name>